<accession>A0A1Y6FVH7</accession>
<feature type="domain" description="Spore coat protein U/FanG" evidence="2">
    <location>
        <begin position="26"/>
        <end position="176"/>
    </location>
</feature>
<keyword evidence="4" id="KW-1185">Reference proteome</keyword>
<organism evidence="3 4">
    <name type="scientific">Sphingopyxis terrae subsp. ummariensis</name>
    <dbReference type="NCBI Taxonomy" id="429001"/>
    <lineage>
        <taxon>Bacteria</taxon>
        <taxon>Pseudomonadati</taxon>
        <taxon>Pseudomonadota</taxon>
        <taxon>Alphaproteobacteria</taxon>
        <taxon>Sphingomonadales</taxon>
        <taxon>Sphingomonadaceae</taxon>
        <taxon>Sphingopyxis</taxon>
    </lineage>
</organism>
<name>A0A1Y6FVH7_9SPHN</name>
<evidence type="ECO:0000259" key="2">
    <source>
        <dbReference type="Pfam" id="PF05229"/>
    </source>
</evidence>
<dbReference type="RefSeq" id="WP_086457019.1">
    <property type="nucleotide sequence ID" value="NZ_FXWL01000002.1"/>
</dbReference>
<dbReference type="AlphaFoldDB" id="A0A1Y6FVH7"/>
<gene>
    <name evidence="3" type="ORF">SAMN06295984_1994</name>
</gene>
<dbReference type="EMBL" id="FXWL01000002">
    <property type="protein sequence ID" value="SMQ76553.1"/>
    <property type="molecule type" value="Genomic_DNA"/>
</dbReference>
<dbReference type="PANTHER" id="PTHR37089">
    <property type="entry name" value="PROTEIN U-RELATED"/>
    <property type="match status" value="1"/>
</dbReference>
<sequence>MRKQLAVSIAAALGLALAAPARADITGSIDATITLEAGCIINGQTLSDGAGAADFGTIDFGTQNTLFSEADGELLSGGGALRIQCSPGIVPTLSFEAGENDGSGAGPGAHAMAHASSPGHYVTYNLYSDAGRSTVIPVGGSLTLEATGAEQQIDIYARAFGEPGLVTGAYSDTVTVVLEL</sequence>
<evidence type="ECO:0000313" key="3">
    <source>
        <dbReference type="EMBL" id="SMQ76553.1"/>
    </source>
</evidence>
<keyword evidence="1" id="KW-0732">Signal</keyword>
<dbReference type="SMART" id="SM00972">
    <property type="entry name" value="SCPU"/>
    <property type="match status" value="1"/>
</dbReference>
<dbReference type="InterPro" id="IPR007893">
    <property type="entry name" value="Spore_coat_U/FanG"/>
</dbReference>
<reference evidence="4" key="1">
    <citation type="submission" date="2017-04" db="EMBL/GenBank/DDBJ databases">
        <authorList>
            <person name="Varghese N."/>
            <person name="Submissions S."/>
        </authorList>
    </citation>
    <scope>NUCLEOTIDE SEQUENCE [LARGE SCALE GENOMIC DNA]</scope>
    <source>
        <strain evidence="4">UI2</strain>
    </source>
</reference>
<feature type="signal peptide" evidence="1">
    <location>
        <begin position="1"/>
        <end position="23"/>
    </location>
</feature>
<protein>
    <submittedName>
        <fullName evidence="3">Spore coat protein U (SCPU) domain-containing protein</fullName>
    </submittedName>
</protein>
<feature type="chain" id="PRO_5012102352" evidence="1">
    <location>
        <begin position="24"/>
        <end position="180"/>
    </location>
</feature>
<dbReference type="Pfam" id="PF05229">
    <property type="entry name" value="SCPU"/>
    <property type="match status" value="1"/>
</dbReference>
<keyword evidence="3" id="KW-0946">Virion</keyword>
<evidence type="ECO:0000313" key="4">
    <source>
        <dbReference type="Proteomes" id="UP000194469"/>
    </source>
</evidence>
<proteinExistence type="predicted"/>
<dbReference type="InterPro" id="IPR053167">
    <property type="entry name" value="Spore_coat_component"/>
</dbReference>
<dbReference type="GeneID" id="303001646"/>
<keyword evidence="3" id="KW-0167">Capsid protein</keyword>
<dbReference type="Proteomes" id="UP000194469">
    <property type="component" value="Unassembled WGS sequence"/>
</dbReference>
<evidence type="ECO:0000256" key="1">
    <source>
        <dbReference type="SAM" id="SignalP"/>
    </source>
</evidence>